<evidence type="ECO:0000313" key="2">
    <source>
        <dbReference type="Proteomes" id="UP001057402"/>
    </source>
</evidence>
<dbReference type="Proteomes" id="UP001057402">
    <property type="component" value="Chromosome 8"/>
</dbReference>
<dbReference type="EMBL" id="CM042887">
    <property type="protein sequence ID" value="KAI4329938.1"/>
    <property type="molecule type" value="Genomic_DNA"/>
</dbReference>
<gene>
    <name evidence="1" type="ORF">MLD38_028263</name>
</gene>
<keyword evidence="2" id="KW-1185">Reference proteome</keyword>
<organism evidence="1 2">
    <name type="scientific">Melastoma candidum</name>
    <dbReference type="NCBI Taxonomy" id="119954"/>
    <lineage>
        <taxon>Eukaryota</taxon>
        <taxon>Viridiplantae</taxon>
        <taxon>Streptophyta</taxon>
        <taxon>Embryophyta</taxon>
        <taxon>Tracheophyta</taxon>
        <taxon>Spermatophyta</taxon>
        <taxon>Magnoliopsida</taxon>
        <taxon>eudicotyledons</taxon>
        <taxon>Gunneridae</taxon>
        <taxon>Pentapetalae</taxon>
        <taxon>rosids</taxon>
        <taxon>malvids</taxon>
        <taxon>Myrtales</taxon>
        <taxon>Melastomataceae</taxon>
        <taxon>Melastomatoideae</taxon>
        <taxon>Melastomateae</taxon>
        <taxon>Melastoma</taxon>
    </lineage>
</organism>
<reference evidence="2" key="1">
    <citation type="journal article" date="2023" name="Front. Plant Sci.">
        <title>Chromosomal-level genome assembly of Melastoma candidum provides insights into trichome evolution.</title>
        <authorList>
            <person name="Zhong Y."/>
            <person name="Wu W."/>
            <person name="Sun C."/>
            <person name="Zou P."/>
            <person name="Liu Y."/>
            <person name="Dai S."/>
            <person name="Zhou R."/>
        </authorList>
    </citation>
    <scope>NUCLEOTIDE SEQUENCE [LARGE SCALE GENOMIC DNA]</scope>
</reference>
<accession>A0ACB9N094</accession>
<name>A0ACB9N094_9MYRT</name>
<protein>
    <submittedName>
        <fullName evidence="1">Uncharacterized protein</fullName>
    </submittedName>
</protein>
<comment type="caution">
    <text evidence="1">The sequence shown here is derived from an EMBL/GenBank/DDBJ whole genome shotgun (WGS) entry which is preliminary data.</text>
</comment>
<sequence length="126" mass="13932">MERLTMNSLLIPLLFLGLGVAARVTSGQGNIYLQDTCNVTQYRDLCVHSLASFSRTAGRSPRRWARAGVSVTIREAKGIARYMRGMKSTGSVRGKQGMALADCIECFQEGLDNLHQSLRVLRKLNT</sequence>
<evidence type="ECO:0000313" key="1">
    <source>
        <dbReference type="EMBL" id="KAI4329938.1"/>
    </source>
</evidence>
<proteinExistence type="predicted"/>